<protein>
    <submittedName>
        <fullName evidence="2">Uncharacterized protein</fullName>
    </submittedName>
</protein>
<evidence type="ECO:0000256" key="1">
    <source>
        <dbReference type="SAM" id="Coils"/>
    </source>
</evidence>
<comment type="caution">
    <text evidence="2">The sequence shown here is derived from an EMBL/GenBank/DDBJ whole genome shotgun (WGS) entry which is preliminary data.</text>
</comment>
<feature type="coiled-coil region" evidence="1">
    <location>
        <begin position="173"/>
        <end position="207"/>
    </location>
</feature>
<evidence type="ECO:0000313" key="2">
    <source>
        <dbReference type="EMBL" id="ETI32573.1"/>
    </source>
</evidence>
<dbReference type="OrthoDB" id="146108at2759"/>
<reference evidence="2 3" key="1">
    <citation type="submission" date="2013-11" db="EMBL/GenBank/DDBJ databases">
        <title>The Genome Sequence of Phytophthora parasitica P1569.</title>
        <authorList>
            <consortium name="The Broad Institute Genomics Platform"/>
            <person name="Russ C."/>
            <person name="Tyler B."/>
            <person name="Panabieres F."/>
            <person name="Shan W."/>
            <person name="Tripathy S."/>
            <person name="Grunwald N."/>
            <person name="Machado M."/>
            <person name="Johnson C.S."/>
            <person name="Arredondo F."/>
            <person name="Hong C."/>
            <person name="Coffey M."/>
            <person name="Young S.K."/>
            <person name="Zeng Q."/>
            <person name="Gargeya S."/>
            <person name="Fitzgerald M."/>
            <person name="Abouelleil A."/>
            <person name="Alvarado L."/>
            <person name="Chapman S.B."/>
            <person name="Gainer-Dewar J."/>
            <person name="Goldberg J."/>
            <person name="Griggs A."/>
            <person name="Gujja S."/>
            <person name="Hansen M."/>
            <person name="Howarth C."/>
            <person name="Imamovic A."/>
            <person name="Ireland A."/>
            <person name="Larimer J."/>
            <person name="McCowan C."/>
            <person name="Murphy C."/>
            <person name="Pearson M."/>
            <person name="Poon T.W."/>
            <person name="Priest M."/>
            <person name="Roberts A."/>
            <person name="Saif S."/>
            <person name="Shea T."/>
            <person name="Sykes S."/>
            <person name="Wortman J."/>
            <person name="Nusbaum C."/>
            <person name="Birren B."/>
        </authorList>
    </citation>
    <scope>NUCLEOTIDE SEQUENCE [LARGE SCALE GENOMIC DNA]</scope>
    <source>
        <strain evidence="2 3">P1569</strain>
    </source>
</reference>
<gene>
    <name evidence="2" type="ORF">F443_20644</name>
</gene>
<dbReference type="HOGENOM" id="CLU_1153643_0_0_1"/>
<accession>V9E1Z7</accession>
<name>V9E1Z7_PHYNI</name>
<sequence>MMNLLLSRVVFTRKVSHLTPFFSFPTLNTMLDEFSTEELKTLEAALSLIDDSGNDAARSDNMENSVDLSDPHEVEAFAGPVFQASKAEVCKDNICSSPDTQEILRLKAKLSVPGRNRSRDLQKLEVLQLRVEAAALLQRVDELKGKRDTPVIAVATVRGFPVGNSGLIKRVRLEAWQNLAMKHKKLRLEAEAENQSLREQYANQLKTARTFKKLILKQASLKGKLDYLVQPRHRPASTLSI</sequence>
<dbReference type="AlphaFoldDB" id="V9E1Z7"/>
<proteinExistence type="predicted"/>
<dbReference type="Proteomes" id="UP000018721">
    <property type="component" value="Unassembled WGS sequence"/>
</dbReference>
<organism evidence="2 3">
    <name type="scientific">Phytophthora nicotianae P1569</name>
    <dbReference type="NCBI Taxonomy" id="1317065"/>
    <lineage>
        <taxon>Eukaryota</taxon>
        <taxon>Sar</taxon>
        <taxon>Stramenopiles</taxon>
        <taxon>Oomycota</taxon>
        <taxon>Peronosporomycetes</taxon>
        <taxon>Peronosporales</taxon>
        <taxon>Peronosporaceae</taxon>
        <taxon>Phytophthora</taxon>
    </lineage>
</organism>
<evidence type="ECO:0000313" key="3">
    <source>
        <dbReference type="Proteomes" id="UP000018721"/>
    </source>
</evidence>
<keyword evidence="3" id="KW-1185">Reference proteome</keyword>
<keyword evidence="1" id="KW-0175">Coiled coil</keyword>
<dbReference type="EMBL" id="ANIZ01003618">
    <property type="protein sequence ID" value="ETI32573.1"/>
    <property type="molecule type" value="Genomic_DNA"/>
</dbReference>